<feature type="compositionally biased region" description="Low complexity" evidence="1">
    <location>
        <begin position="441"/>
        <end position="467"/>
    </location>
</feature>
<organism evidence="3 4">
    <name type="scientific">Alienimonas californiensis</name>
    <dbReference type="NCBI Taxonomy" id="2527989"/>
    <lineage>
        <taxon>Bacteria</taxon>
        <taxon>Pseudomonadati</taxon>
        <taxon>Planctomycetota</taxon>
        <taxon>Planctomycetia</taxon>
        <taxon>Planctomycetales</taxon>
        <taxon>Planctomycetaceae</taxon>
        <taxon>Alienimonas</taxon>
    </lineage>
</organism>
<dbReference type="SUPFAM" id="SSF48452">
    <property type="entry name" value="TPR-like"/>
    <property type="match status" value="1"/>
</dbReference>
<feature type="chain" id="PRO_5021931721" description="Tetratricopeptide repeat protein" evidence="2">
    <location>
        <begin position="31"/>
        <end position="467"/>
    </location>
</feature>
<name>A0A517P9K9_9PLAN</name>
<evidence type="ECO:0008006" key="5">
    <source>
        <dbReference type="Google" id="ProtNLM"/>
    </source>
</evidence>
<gene>
    <name evidence="3" type="ORF">CA12_21570</name>
</gene>
<dbReference type="Gene3D" id="1.25.40.10">
    <property type="entry name" value="Tetratricopeptide repeat domain"/>
    <property type="match status" value="1"/>
</dbReference>
<sequence length="467" mass="48171" precursor="true">MNPLLWSRPLFAAAALSAVAWGLTGGTAEAQRTGITGSLPDSHPMKDGGTGEGAFGATGSFSRGGGLGGFGGSLSGGGFSNGGGFYSGGLGYRGVGYRGLGYGYGYGGLGYGYGGPAYYPYGIGNYANPVVGLGPGGAYLAPGPVPYYGYGLNLGTNYLGYPAYGGNYTNFGGNPNAFMMGPHRNPGFGWATGGGGAAIGPELPAGAGPNPALDEAWREQADRWRAPIDLGDAGPAPNEPRPADERELAEALRDERAGDEAFGRLDYRKALAHYRRAAASAPTRGEPLYRAAFARVALGQFVPAAEDLRRALSLNPSLPETGPSLRELFGSDHSIARTAALGGVADWTRQDVRDPDRLFLLGAVMHANDDDRAREIFEAAWRLTGGRPHLRPYLDPVQVEYQAPAPTGSMDQRAADDGAADDLLIGPPPTPAPAASDASVTEAPPALAAPEPDAADAQTTTDDGSTF</sequence>
<feature type="signal peptide" evidence="2">
    <location>
        <begin position="1"/>
        <end position="30"/>
    </location>
</feature>
<feature type="region of interest" description="Disordered" evidence="1">
    <location>
        <begin position="407"/>
        <end position="467"/>
    </location>
</feature>
<evidence type="ECO:0000256" key="1">
    <source>
        <dbReference type="SAM" id="MobiDB-lite"/>
    </source>
</evidence>
<accession>A0A517P9K9</accession>
<protein>
    <recommendedName>
        <fullName evidence="5">Tetratricopeptide repeat protein</fullName>
    </recommendedName>
</protein>
<feature type="region of interest" description="Disordered" evidence="1">
    <location>
        <begin position="228"/>
        <end position="251"/>
    </location>
</feature>
<dbReference type="EMBL" id="CP036265">
    <property type="protein sequence ID" value="QDT16059.1"/>
    <property type="molecule type" value="Genomic_DNA"/>
</dbReference>
<dbReference type="Proteomes" id="UP000318741">
    <property type="component" value="Chromosome"/>
</dbReference>
<reference evidence="3 4" key="1">
    <citation type="submission" date="2019-02" db="EMBL/GenBank/DDBJ databases">
        <title>Deep-cultivation of Planctomycetes and their phenomic and genomic characterization uncovers novel biology.</title>
        <authorList>
            <person name="Wiegand S."/>
            <person name="Jogler M."/>
            <person name="Boedeker C."/>
            <person name="Pinto D."/>
            <person name="Vollmers J."/>
            <person name="Rivas-Marin E."/>
            <person name="Kohn T."/>
            <person name="Peeters S.H."/>
            <person name="Heuer A."/>
            <person name="Rast P."/>
            <person name="Oberbeckmann S."/>
            <person name="Bunk B."/>
            <person name="Jeske O."/>
            <person name="Meyerdierks A."/>
            <person name="Storesund J.E."/>
            <person name="Kallscheuer N."/>
            <person name="Luecker S."/>
            <person name="Lage O.M."/>
            <person name="Pohl T."/>
            <person name="Merkel B.J."/>
            <person name="Hornburger P."/>
            <person name="Mueller R.-W."/>
            <person name="Bruemmer F."/>
            <person name="Labrenz M."/>
            <person name="Spormann A.M."/>
            <person name="Op den Camp H."/>
            <person name="Overmann J."/>
            <person name="Amann R."/>
            <person name="Jetten M.S.M."/>
            <person name="Mascher T."/>
            <person name="Medema M.H."/>
            <person name="Devos D.P."/>
            <person name="Kaster A.-K."/>
            <person name="Ovreas L."/>
            <person name="Rohde M."/>
            <person name="Galperin M.Y."/>
            <person name="Jogler C."/>
        </authorList>
    </citation>
    <scope>NUCLEOTIDE SEQUENCE [LARGE SCALE GENOMIC DNA]</scope>
    <source>
        <strain evidence="3 4">CA12</strain>
    </source>
</reference>
<dbReference type="InterPro" id="IPR011990">
    <property type="entry name" value="TPR-like_helical_dom_sf"/>
</dbReference>
<evidence type="ECO:0000313" key="4">
    <source>
        <dbReference type="Proteomes" id="UP000318741"/>
    </source>
</evidence>
<dbReference type="AlphaFoldDB" id="A0A517P9K9"/>
<dbReference type="OrthoDB" id="208058at2"/>
<evidence type="ECO:0000256" key="2">
    <source>
        <dbReference type="SAM" id="SignalP"/>
    </source>
</evidence>
<evidence type="ECO:0000313" key="3">
    <source>
        <dbReference type="EMBL" id="QDT16059.1"/>
    </source>
</evidence>
<feature type="compositionally biased region" description="Basic and acidic residues" evidence="1">
    <location>
        <begin position="241"/>
        <end position="251"/>
    </location>
</feature>
<keyword evidence="4" id="KW-1185">Reference proteome</keyword>
<proteinExistence type="predicted"/>
<dbReference type="KEGG" id="acaf:CA12_21570"/>
<dbReference type="RefSeq" id="WP_145358936.1">
    <property type="nucleotide sequence ID" value="NZ_CP036265.1"/>
</dbReference>
<keyword evidence="2" id="KW-0732">Signal</keyword>